<sequence>MKKHILVAALVFAASNAMAERIVSGTNEKDRNSGGNKAEACKTAKEDALIKRTYDEQLAKYSPCECKQNEKGSWACTVDAALEKTR</sequence>
<accession>A0A1J5S2E3</accession>
<proteinExistence type="predicted"/>
<reference evidence="1" key="1">
    <citation type="submission" date="2016-10" db="EMBL/GenBank/DDBJ databases">
        <title>Sequence of Gallionella enrichment culture.</title>
        <authorList>
            <person name="Poehlein A."/>
            <person name="Muehling M."/>
            <person name="Daniel R."/>
        </authorList>
    </citation>
    <scope>NUCLEOTIDE SEQUENCE</scope>
</reference>
<organism evidence="1">
    <name type="scientific">mine drainage metagenome</name>
    <dbReference type="NCBI Taxonomy" id="410659"/>
    <lineage>
        <taxon>unclassified sequences</taxon>
        <taxon>metagenomes</taxon>
        <taxon>ecological metagenomes</taxon>
    </lineage>
</organism>
<comment type="caution">
    <text evidence="1">The sequence shown here is derived from an EMBL/GenBank/DDBJ whole genome shotgun (WGS) entry which is preliminary data.</text>
</comment>
<dbReference type="EMBL" id="MLJW01000076">
    <property type="protein sequence ID" value="OIR02250.1"/>
    <property type="molecule type" value="Genomic_DNA"/>
</dbReference>
<gene>
    <name evidence="1" type="ORF">GALL_156220</name>
</gene>
<evidence type="ECO:0000313" key="1">
    <source>
        <dbReference type="EMBL" id="OIR02250.1"/>
    </source>
</evidence>
<protein>
    <submittedName>
        <fullName evidence="1">Uncharacterized protein</fullName>
    </submittedName>
</protein>
<name>A0A1J5S2E3_9ZZZZ</name>
<dbReference type="AlphaFoldDB" id="A0A1J5S2E3"/>